<evidence type="ECO:0000256" key="1">
    <source>
        <dbReference type="ARBA" id="ARBA00006035"/>
    </source>
</evidence>
<feature type="region of interest" description="Disordered" evidence="3">
    <location>
        <begin position="81"/>
        <end position="100"/>
    </location>
</feature>
<evidence type="ECO:0000259" key="5">
    <source>
        <dbReference type="Pfam" id="PF18018"/>
    </source>
</evidence>
<dbReference type="EMBL" id="RRYP01008384">
    <property type="protein sequence ID" value="TNV79812.1"/>
    <property type="molecule type" value="Genomic_DNA"/>
</dbReference>
<gene>
    <name evidence="6" type="ORF">FGO68_gene15306</name>
</gene>
<dbReference type="PANTHER" id="PTHR10416:SF0">
    <property type="entry name" value="DNA POLYMERASE DELTA SUBUNIT 2"/>
    <property type="match status" value="1"/>
</dbReference>
<dbReference type="PANTHER" id="PTHR10416">
    <property type="entry name" value="DNA POLYMERASE DELTA SUBUNIT 2"/>
    <property type="match status" value="1"/>
</dbReference>
<dbReference type="InterPro" id="IPR040663">
    <property type="entry name" value="DNA_pol_D_N"/>
</dbReference>
<evidence type="ECO:0000256" key="3">
    <source>
        <dbReference type="SAM" id="MobiDB-lite"/>
    </source>
</evidence>
<accession>A0A8J8NQR2</accession>
<dbReference type="InterPro" id="IPR024826">
    <property type="entry name" value="DNA_pol_delta/II_ssu"/>
</dbReference>
<evidence type="ECO:0000313" key="6">
    <source>
        <dbReference type="EMBL" id="TNV79812.1"/>
    </source>
</evidence>
<feature type="compositionally biased region" description="Polar residues" evidence="3">
    <location>
        <begin position="85"/>
        <end position="96"/>
    </location>
</feature>
<organism evidence="6 7">
    <name type="scientific">Halteria grandinella</name>
    <dbReference type="NCBI Taxonomy" id="5974"/>
    <lineage>
        <taxon>Eukaryota</taxon>
        <taxon>Sar</taxon>
        <taxon>Alveolata</taxon>
        <taxon>Ciliophora</taxon>
        <taxon>Intramacronucleata</taxon>
        <taxon>Spirotrichea</taxon>
        <taxon>Stichotrichia</taxon>
        <taxon>Sporadotrichida</taxon>
        <taxon>Halteriidae</taxon>
        <taxon>Halteria</taxon>
    </lineage>
</organism>
<proteinExistence type="inferred from homology"/>
<feature type="domain" description="DNA polymerase alpha/delta/epsilon subunit B" evidence="4">
    <location>
        <begin position="226"/>
        <end position="448"/>
    </location>
</feature>
<dbReference type="GO" id="GO:0003677">
    <property type="term" value="F:DNA binding"/>
    <property type="evidence" value="ECO:0007669"/>
    <property type="project" value="InterPro"/>
</dbReference>
<comment type="similarity">
    <text evidence="1">Belongs to the DNA polymerase delta/II small subunit family.</text>
</comment>
<reference evidence="6" key="1">
    <citation type="submission" date="2019-06" db="EMBL/GenBank/DDBJ databases">
        <authorList>
            <person name="Zheng W."/>
        </authorList>
    </citation>
    <scope>NUCLEOTIDE SEQUENCE</scope>
    <source>
        <strain evidence="6">QDHG01</strain>
    </source>
</reference>
<dbReference type="Proteomes" id="UP000785679">
    <property type="component" value="Unassembled WGS sequence"/>
</dbReference>
<keyword evidence="7" id="KW-1185">Reference proteome</keyword>
<evidence type="ECO:0000259" key="4">
    <source>
        <dbReference type="Pfam" id="PF04042"/>
    </source>
</evidence>
<comment type="caution">
    <text evidence="6">The sequence shown here is derived from an EMBL/GenBank/DDBJ whole genome shotgun (WGS) entry which is preliminary data.</text>
</comment>
<protein>
    <recommendedName>
        <fullName evidence="8">DNA polymerase delta small subunit</fullName>
    </recommendedName>
</protein>
<dbReference type="Gene3D" id="3.60.21.50">
    <property type="match status" value="1"/>
</dbReference>
<dbReference type="AlphaFoldDB" id="A0A8J8NQR2"/>
<feature type="domain" description="DNA polymerase delta subunit OB-fold" evidence="5">
    <location>
        <begin position="46"/>
        <end position="202"/>
    </location>
</feature>
<dbReference type="GO" id="GO:0043625">
    <property type="term" value="C:delta DNA polymerase complex"/>
    <property type="evidence" value="ECO:0007669"/>
    <property type="project" value="TreeGrafter"/>
</dbReference>
<dbReference type="InterPro" id="IPR007185">
    <property type="entry name" value="DNA_pol_a/d/e_bsu"/>
</dbReference>
<dbReference type="Gene3D" id="2.40.50.430">
    <property type="match status" value="1"/>
</dbReference>
<evidence type="ECO:0008006" key="8">
    <source>
        <dbReference type="Google" id="ProtNLM"/>
    </source>
</evidence>
<dbReference type="GO" id="GO:0006271">
    <property type="term" value="P:DNA strand elongation involved in DNA replication"/>
    <property type="evidence" value="ECO:0007669"/>
    <property type="project" value="TreeGrafter"/>
</dbReference>
<evidence type="ECO:0000313" key="7">
    <source>
        <dbReference type="Proteomes" id="UP000785679"/>
    </source>
</evidence>
<sequence length="528" mass="59457">MKAYLKSINNPEEKSQLQRDLSVIDFHPDKDRFAAYTGHQGDQIVQYASFYFKRLHTLREFVMAECQKKWGYKAQIASKKRNEDQIPSSSESSQEGGDNPVIMNNILDVKPGLETVIIGTLYKEMPKKPCILSNLVGVLRDKGPNVNYCSPEDYLILEDSSGRIKIKPQSIKNANPGNFVTGSIMGMKGKVDQNGLFEVEEYTYAGINPEHIEKMPKSITSNKKYIAIVSGLEFGNQNNTEYLLYLKRFFRGEHGDAMLASKINRLIIAGNSIQEPQEQDNVNRGSYRTHDLNIKVYSQLIDLTDQLENYLTQLTQYVPVELMPGESDFTSALLPQQQLHPSLFPNLLKNRNGHLTPNPYFNLLSNPCKLSIDDITLIGTSGQTIQDIQKYSSFTDPLQIMEHNLTIRHLAPTCPDTLRSYPFTDRDPFILSQFPHVYFCGNQRQFGTKFVSAGFENQTNKEKGIHIVSIPKFRESGSFVVVELGSLEIQEVKLIGRTTKCIKPAVLTVANQVVSIENISSAASPVAD</sequence>
<evidence type="ECO:0000256" key="2">
    <source>
        <dbReference type="ARBA" id="ARBA00022705"/>
    </source>
</evidence>
<keyword evidence="2" id="KW-0235">DNA replication</keyword>
<name>A0A8J8NQR2_HALGN</name>
<dbReference type="Pfam" id="PF04042">
    <property type="entry name" value="DNA_pol_E_B"/>
    <property type="match status" value="1"/>
</dbReference>
<dbReference type="Pfam" id="PF18018">
    <property type="entry name" value="DNA_pol_D_N"/>
    <property type="match status" value="1"/>
</dbReference>
<dbReference type="OrthoDB" id="3763at2759"/>